<dbReference type="InterPro" id="IPR029063">
    <property type="entry name" value="SAM-dependent_MTases_sf"/>
</dbReference>
<dbReference type="Proteomes" id="UP001582793">
    <property type="component" value="Unassembled WGS sequence"/>
</dbReference>
<keyword evidence="1 4" id="KW-0489">Methyltransferase</keyword>
<dbReference type="GO" id="GO:0008168">
    <property type="term" value="F:methyltransferase activity"/>
    <property type="evidence" value="ECO:0007669"/>
    <property type="project" value="UniProtKB-KW"/>
</dbReference>
<evidence type="ECO:0000313" key="5">
    <source>
        <dbReference type="Proteomes" id="UP001582793"/>
    </source>
</evidence>
<keyword evidence="5" id="KW-1185">Reference proteome</keyword>
<name>A0ABV5CKM7_9ACTN</name>
<evidence type="ECO:0000256" key="2">
    <source>
        <dbReference type="ARBA" id="ARBA00022679"/>
    </source>
</evidence>
<organism evidence="4 5">
    <name type="scientific">Polymorphospora lycopeni</name>
    <dbReference type="NCBI Taxonomy" id="3140240"/>
    <lineage>
        <taxon>Bacteria</taxon>
        <taxon>Bacillati</taxon>
        <taxon>Actinomycetota</taxon>
        <taxon>Actinomycetes</taxon>
        <taxon>Micromonosporales</taxon>
        <taxon>Micromonosporaceae</taxon>
        <taxon>Polymorphospora</taxon>
    </lineage>
</organism>
<evidence type="ECO:0000256" key="1">
    <source>
        <dbReference type="ARBA" id="ARBA00022603"/>
    </source>
</evidence>
<dbReference type="Gene3D" id="3.40.50.150">
    <property type="entry name" value="Vaccinia Virus protein VP39"/>
    <property type="match status" value="2"/>
</dbReference>
<evidence type="ECO:0000256" key="3">
    <source>
        <dbReference type="ARBA" id="ARBA00022691"/>
    </source>
</evidence>
<keyword evidence="3" id="KW-0949">S-adenosyl-L-methionine</keyword>
<dbReference type="PRINTS" id="PR00505">
    <property type="entry name" value="D12N6MTFRASE"/>
</dbReference>
<protein>
    <submittedName>
        <fullName evidence="4">DNA adenine methylase</fullName>
    </submittedName>
</protein>
<dbReference type="PIRSF" id="PIRSF000398">
    <property type="entry name" value="M_m6A_EcoRV"/>
    <property type="match status" value="1"/>
</dbReference>
<dbReference type="EMBL" id="JBCGDC010000011">
    <property type="protein sequence ID" value="MFB6392556.1"/>
    <property type="molecule type" value="Genomic_DNA"/>
</dbReference>
<dbReference type="GO" id="GO:0032259">
    <property type="term" value="P:methylation"/>
    <property type="evidence" value="ECO:0007669"/>
    <property type="project" value="UniProtKB-KW"/>
</dbReference>
<comment type="caution">
    <text evidence="4">The sequence shown here is derived from an EMBL/GenBank/DDBJ whole genome shotgun (WGS) entry which is preliminary data.</text>
</comment>
<dbReference type="RefSeq" id="WP_375733272.1">
    <property type="nucleotide sequence ID" value="NZ_JBCGDC010000011.1"/>
</dbReference>
<dbReference type="Pfam" id="PF02086">
    <property type="entry name" value="MethyltransfD12"/>
    <property type="match status" value="1"/>
</dbReference>
<accession>A0ABV5CKM7</accession>
<dbReference type="SUPFAM" id="SSF53335">
    <property type="entry name" value="S-adenosyl-L-methionine-dependent methyltransferases"/>
    <property type="match status" value="1"/>
</dbReference>
<dbReference type="InterPro" id="IPR012327">
    <property type="entry name" value="MeTrfase_D12"/>
</dbReference>
<evidence type="ECO:0000313" key="4">
    <source>
        <dbReference type="EMBL" id="MFB6392556.1"/>
    </source>
</evidence>
<dbReference type="PANTHER" id="PTHR30481">
    <property type="entry name" value="DNA ADENINE METHYLASE"/>
    <property type="match status" value="1"/>
</dbReference>
<proteinExistence type="predicted"/>
<dbReference type="InterPro" id="IPR012263">
    <property type="entry name" value="M_m6A_EcoRV"/>
</dbReference>
<reference evidence="4 5" key="1">
    <citation type="submission" date="2024-04" db="EMBL/GenBank/DDBJ databases">
        <title>Polymorphospora sp. isolated from Baiyangdian Lake in Xiong'an New Area.</title>
        <authorList>
            <person name="Zhang X."/>
            <person name="Liu J."/>
        </authorList>
    </citation>
    <scope>NUCLEOTIDE SEQUENCE [LARGE SCALE GENOMIC DNA]</scope>
    <source>
        <strain evidence="4 5">2-325</strain>
    </source>
</reference>
<keyword evidence="2" id="KW-0808">Transferase</keyword>
<sequence>MKPPIGYYGSKATIASQIVRLLPPHEHYVEPYCGSLAVLLAKPPSKLETVNDLDQDLVTFWRVCRDRLDDLERVVAFTPHSRVEHLEAYQPADDELETARRVWVLLSQGRSGTLRKTGWRYYVDPAGTSISMPAYLDAYRSRLPPAARRLMAVSLEARPALEVIAQYGQHPSTLLYVDPPYLKSTRGGTNYRHEMPDEAGHRELAEALLEARAAVVVSGYASPLYGDLYGAWDRVEIATGTGQGGTYEGRTEVLWSNRPLGRQASLFDALEVPA</sequence>
<dbReference type="PANTHER" id="PTHR30481:SF4">
    <property type="entry name" value="SITE-SPECIFIC DNA-METHYLTRANSFERASE (ADENINE-SPECIFIC)"/>
    <property type="match status" value="1"/>
</dbReference>
<gene>
    <name evidence="4" type="ORF">AAFH96_05490</name>
</gene>